<dbReference type="AlphaFoldDB" id="A0AAU9XP48"/>
<dbReference type="Proteomes" id="UP001159428">
    <property type="component" value="Unassembled WGS sequence"/>
</dbReference>
<name>A0AAU9XP48_9CNID</name>
<evidence type="ECO:0000313" key="2">
    <source>
        <dbReference type="Proteomes" id="UP001159428"/>
    </source>
</evidence>
<comment type="caution">
    <text evidence="1">The sequence shown here is derived from an EMBL/GenBank/DDBJ whole genome shotgun (WGS) entry which is preliminary data.</text>
</comment>
<evidence type="ECO:0000313" key="1">
    <source>
        <dbReference type="EMBL" id="CAH3153644.1"/>
    </source>
</evidence>
<sequence>MHPVENTLELSDSFSWERGRILPSLQCMMDLEAVYKKYRIWARFKTEAEASRKWSNSVTRLYEETLNSLFPYP</sequence>
<proteinExistence type="predicted"/>
<gene>
    <name evidence="1" type="ORF">PMEA_00027394</name>
</gene>
<organism evidence="1 2">
    <name type="scientific">Pocillopora meandrina</name>
    <dbReference type="NCBI Taxonomy" id="46732"/>
    <lineage>
        <taxon>Eukaryota</taxon>
        <taxon>Metazoa</taxon>
        <taxon>Cnidaria</taxon>
        <taxon>Anthozoa</taxon>
        <taxon>Hexacorallia</taxon>
        <taxon>Scleractinia</taxon>
        <taxon>Astrocoeniina</taxon>
        <taxon>Pocilloporidae</taxon>
        <taxon>Pocillopora</taxon>
    </lineage>
</organism>
<accession>A0AAU9XP48</accession>
<reference evidence="1 2" key="1">
    <citation type="submission" date="2022-05" db="EMBL/GenBank/DDBJ databases">
        <authorList>
            <consortium name="Genoscope - CEA"/>
            <person name="William W."/>
        </authorList>
    </citation>
    <scope>NUCLEOTIDE SEQUENCE [LARGE SCALE GENOMIC DNA]</scope>
</reference>
<keyword evidence="2" id="KW-1185">Reference proteome</keyword>
<dbReference type="EMBL" id="CALNXJ010000054">
    <property type="protein sequence ID" value="CAH3153644.1"/>
    <property type="molecule type" value="Genomic_DNA"/>
</dbReference>
<protein>
    <submittedName>
        <fullName evidence="1">Uncharacterized protein</fullName>
    </submittedName>
</protein>